<name>A0ABU7KZC1_9ACTN</name>
<comment type="caution">
    <text evidence="2">The sequence shown here is derived from an EMBL/GenBank/DDBJ whole genome shotgun (WGS) entry which is preliminary data.</text>
</comment>
<feature type="region of interest" description="Disordered" evidence="1">
    <location>
        <begin position="274"/>
        <end position="295"/>
    </location>
</feature>
<evidence type="ECO:0000313" key="3">
    <source>
        <dbReference type="Proteomes" id="UP001348641"/>
    </source>
</evidence>
<evidence type="ECO:0008006" key="4">
    <source>
        <dbReference type="Google" id="ProtNLM"/>
    </source>
</evidence>
<organism evidence="2 3">
    <name type="scientific">Nocardiopsis tropica</name>
    <dbReference type="NCBI Taxonomy" id="109330"/>
    <lineage>
        <taxon>Bacteria</taxon>
        <taxon>Bacillati</taxon>
        <taxon>Actinomycetota</taxon>
        <taxon>Actinomycetes</taxon>
        <taxon>Streptosporangiales</taxon>
        <taxon>Nocardiopsidaceae</taxon>
        <taxon>Nocardiopsis</taxon>
    </lineage>
</organism>
<dbReference type="RefSeq" id="WP_330161482.1">
    <property type="nucleotide sequence ID" value="NZ_JAUUCC010000123.1"/>
</dbReference>
<evidence type="ECO:0000313" key="2">
    <source>
        <dbReference type="EMBL" id="MEE2054653.1"/>
    </source>
</evidence>
<sequence>MSVLAEGQFSVGGVVFGRGCAVEVADFLPGSPDATDADTTRPRGDGTVFGIDRHAGPVHTWELNTSGAYTAAECLAAWQALASVWSDQALRSRPRAVAELRARVYGGEEVIAYGRPRALDPVATQLIRAGVVEFSADFRAVDTSFYAAAPEQPLVLGLVAPAGGGVTWPVTWPITWGSAPGERRDALTNPGPNPVWPVITISGPVSTPSIGIVGTTVLVVLQTTLAADQSVTIDPRPWAGTVLRSDGASLRGQLSGSRLSDLRIPTGTHFINFRGTDPTGTARASVSWQRARSTP</sequence>
<protein>
    <recommendedName>
        <fullName evidence="4">Minor tail protein</fullName>
    </recommendedName>
</protein>
<accession>A0ABU7KZC1</accession>
<dbReference type="EMBL" id="JAUUCC010000123">
    <property type="protein sequence ID" value="MEE2054653.1"/>
    <property type="molecule type" value="Genomic_DNA"/>
</dbReference>
<feature type="compositionally biased region" description="Polar residues" evidence="1">
    <location>
        <begin position="278"/>
        <end position="295"/>
    </location>
</feature>
<reference evidence="2 3" key="1">
    <citation type="submission" date="2023-07" db="EMBL/GenBank/DDBJ databases">
        <authorList>
            <person name="Girao M."/>
            <person name="Carvalho M.F."/>
        </authorList>
    </citation>
    <scope>NUCLEOTIDE SEQUENCE [LARGE SCALE GENOMIC DNA]</scope>
    <source>
        <strain evidence="2 3">66/93</strain>
    </source>
</reference>
<dbReference type="Proteomes" id="UP001348641">
    <property type="component" value="Unassembled WGS sequence"/>
</dbReference>
<proteinExistence type="predicted"/>
<evidence type="ECO:0000256" key="1">
    <source>
        <dbReference type="SAM" id="MobiDB-lite"/>
    </source>
</evidence>
<gene>
    <name evidence="2" type="ORF">Q8A49_29565</name>
</gene>